<dbReference type="Gene3D" id="3.30.310.130">
    <property type="entry name" value="Ubiquitin-related"/>
    <property type="match status" value="1"/>
</dbReference>
<evidence type="ECO:0000313" key="7">
    <source>
        <dbReference type="Proteomes" id="UP000036987"/>
    </source>
</evidence>
<dbReference type="AlphaFoldDB" id="A0A0K9NIC8"/>
<dbReference type="Proteomes" id="UP000036987">
    <property type="component" value="Unassembled WGS sequence"/>
</dbReference>
<dbReference type="GO" id="GO:0070139">
    <property type="term" value="F:SUMO-specific endopeptidase activity"/>
    <property type="evidence" value="ECO:0000318"/>
    <property type="project" value="GO_Central"/>
</dbReference>
<evidence type="ECO:0000256" key="4">
    <source>
        <dbReference type="ARBA" id="ARBA00022807"/>
    </source>
</evidence>
<evidence type="ECO:0000256" key="2">
    <source>
        <dbReference type="ARBA" id="ARBA00022670"/>
    </source>
</evidence>
<dbReference type="PANTHER" id="PTHR46915">
    <property type="entry name" value="UBIQUITIN-LIKE PROTEASE 4-RELATED"/>
    <property type="match status" value="1"/>
</dbReference>
<dbReference type="GO" id="GO:0005634">
    <property type="term" value="C:nucleus"/>
    <property type="evidence" value="ECO:0000318"/>
    <property type="project" value="GO_Central"/>
</dbReference>
<dbReference type="Pfam" id="PF02902">
    <property type="entry name" value="Peptidase_C48"/>
    <property type="match status" value="1"/>
</dbReference>
<proteinExistence type="inferred from homology"/>
<accession>A0A0K9NIC8</accession>
<dbReference type="InterPro" id="IPR003653">
    <property type="entry name" value="Peptidase_C48_C"/>
</dbReference>
<dbReference type="PANTHER" id="PTHR46915:SF2">
    <property type="entry name" value="UBIQUITIN-LIKE PROTEASE 4"/>
    <property type="match status" value="1"/>
</dbReference>
<dbReference type="EMBL" id="LFYR01002199">
    <property type="protein sequence ID" value="KMZ56378.1"/>
    <property type="molecule type" value="Genomic_DNA"/>
</dbReference>
<comment type="caution">
    <text evidence="6">The sequence shown here is derived from an EMBL/GenBank/DDBJ whole genome shotgun (WGS) entry which is preliminary data.</text>
</comment>
<dbReference type="GO" id="GO:0016929">
    <property type="term" value="F:deSUMOylase activity"/>
    <property type="evidence" value="ECO:0000318"/>
    <property type="project" value="GO_Central"/>
</dbReference>
<keyword evidence="2" id="KW-0645">Protease</keyword>
<keyword evidence="7" id="KW-1185">Reference proteome</keyword>
<organism evidence="6 7">
    <name type="scientific">Zostera marina</name>
    <name type="common">Eelgrass</name>
    <dbReference type="NCBI Taxonomy" id="29655"/>
    <lineage>
        <taxon>Eukaryota</taxon>
        <taxon>Viridiplantae</taxon>
        <taxon>Streptophyta</taxon>
        <taxon>Embryophyta</taxon>
        <taxon>Tracheophyta</taxon>
        <taxon>Spermatophyta</taxon>
        <taxon>Magnoliopsida</taxon>
        <taxon>Liliopsida</taxon>
        <taxon>Zosteraceae</taxon>
        <taxon>Zostera</taxon>
    </lineage>
</organism>
<dbReference type="Gene3D" id="1.10.418.20">
    <property type="match status" value="1"/>
</dbReference>
<dbReference type="InterPro" id="IPR038765">
    <property type="entry name" value="Papain-like_cys_pep_sf"/>
</dbReference>
<comment type="similarity">
    <text evidence="1">Belongs to the peptidase C48 family.</text>
</comment>
<dbReference type="GO" id="GO:0006508">
    <property type="term" value="P:proteolysis"/>
    <property type="evidence" value="ECO:0007669"/>
    <property type="project" value="UniProtKB-KW"/>
</dbReference>
<dbReference type="OrthoDB" id="442460at2759"/>
<sequence length="604" mass="69451">MQGRLNLSWGELLPPGGKDVPPEELVITDKVGTCLLELEKEEERFPVEELSDHELKKQIDRCKSTLSNFNFKLPDKGAKLNRRARLLEKELDRRKKEWENKDDTSVVEIVMDSRLSLGGGHKGLPNYQTSASCFDHNGSFGSIFKKKLNTKADPLAAAFHVELGTMNNKRNSGLCASAPSRLLPFRSPHTIKNKKQKISDLSHYNTPLSCLSSQDRSSFIKDLRQAFSTSDSKYNTPRSCLSFQDRSSFIKDPKQVFSSSDSKLRDDEVTDLDSDECREVVLLDEEDMSLNEEDLQSTKTLPLDNNKQKEVTIYYPTRNHPECVEICYSDITCLDPRSYLSSTIMNFYIQYLQKPTFPIGRSKGEYHFFNTYFYSKLEEAVSSKIGKNARFAKLRRWLKGVNIFQKAYVFLPIHGKLHWSLVIICIPAKEEESGPVILHLDSLGVHDTKLIFENIERYLIEEWGQIEQDAFSLPNFPISECLLPRIVKKKIMVPQQTNEYDCGLFVLYFIERFIEDAPERVKLEDLDKFGAKWFRSEEASALRTRLRDLLMVEFENRIRHTDCAENAGLLFSCLDSIDKSSEVLESEKSPDIAITNDQVYMIED</sequence>
<evidence type="ECO:0000313" key="6">
    <source>
        <dbReference type="EMBL" id="KMZ56378.1"/>
    </source>
</evidence>
<evidence type="ECO:0000259" key="5">
    <source>
        <dbReference type="PROSITE" id="PS50600"/>
    </source>
</evidence>
<reference evidence="7" key="1">
    <citation type="journal article" date="2016" name="Nature">
        <title>The genome of the seagrass Zostera marina reveals angiosperm adaptation to the sea.</title>
        <authorList>
            <person name="Olsen J.L."/>
            <person name="Rouze P."/>
            <person name="Verhelst B."/>
            <person name="Lin Y.-C."/>
            <person name="Bayer T."/>
            <person name="Collen J."/>
            <person name="Dattolo E."/>
            <person name="De Paoli E."/>
            <person name="Dittami S."/>
            <person name="Maumus F."/>
            <person name="Michel G."/>
            <person name="Kersting A."/>
            <person name="Lauritano C."/>
            <person name="Lohaus R."/>
            <person name="Toepel M."/>
            <person name="Tonon T."/>
            <person name="Vanneste K."/>
            <person name="Amirebrahimi M."/>
            <person name="Brakel J."/>
            <person name="Bostroem C."/>
            <person name="Chovatia M."/>
            <person name="Grimwood J."/>
            <person name="Jenkins J.W."/>
            <person name="Jueterbock A."/>
            <person name="Mraz A."/>
            <person name="Stam W.T."/>
            <person name="Tice H."/>
            <person name="Bornberg-Bauer E."/>
            <person name="Green P.J."/>
            <person name="Pearson G.A."/>
            <person name="Procaccini G."/>
            <person name="Duarte C.M."/>
            <person name="Schmutz J."/>
            <person name="Reusch T.B.H."/>
            <person name="Van de Peer Y."/>
        </authorList>
    </citation>
    <scope>NUCLEOTIDE SEQUENCE [LARGE SCALE GENOMIC DNA]</scope>
    <source>
        <strain evidence="7">cv. Finnish</strain>
    </source>
</reference>
<feature type="domain" description="Ubiquitin-like protease family profile" evidence="5">
    <location>
        <begin position="324"/>
        <end position="513"/>
    </location>
</feature>
<gene>
    <name evidence="6" type="ORF">ZOSMA_96G00540</name>
</gene>
<dbReference type="GO" id="GO:0016926">
    <property type="term" value="P:protein desumoylation"/>
    <property type="evidence" value="ECO:0007669"/>
    <property type="project" value="UniProtKB-ARBA"/>
</dbReference>
<dbReference type="SUPFAM" id="SSF54001">
    <property type="entry name" value="Cysteine proteinases"/>
    <property type="match status" value="1"/>
</dbReference>
<keyword evidence="3" id="KW-0378">Hydrolase</keyword>
<protein>
    <recommendedName>
        <fullName evidence="5">Ubiquitin-like protease family profile domain-containing protein</fullName>
    </recommendedName>
</protein>
<dbReference type="PROSITE" id="PS50600">
    <property type="entry name" value="ULP_PROTEASE"/>
    <property type="match status" value="1"/>
</dbReference>
<evidence type="ECO:0000256" key="1">
    <source>
        <dbReference type="ARBA" id="ARBA00005234"/>
    </source>
</evidence>
<keyword evidence="4" id="KW-0788">Thiol protease</keyword>
<dbReference type="STRING" id="29655.A0A0K9NIC8"/>
<evidence type="ECO:0000256" key="3">
    <source>
        <dbReference type="ARBA" id="ARBA00022801"/>
    </source>
</evidence>
<name>A0A0K9NIC8_ZOSMR</name>